<reference evidence="7" key="1">
    <citation type="submission" date="2019-06" db="EMBL/GenBank/DDBJ databases">
        <title>Complete genome sequence of Methylogaea oryzae strain JCM16910.</title>
        <authorList>
            <person name="Asakawa S."/>
        </authorList>
    </citation>
    <scope>NUCLEOTIDE SEQUENCE</scope>
    <source>
        <strain evidence="7">E10</strain>
    </source>
</reference>
<evidence type="ECO:0000256" key="5">
    <source>
        <dbReference type="PROSITE-ProRule" id="PRU01213"/>
    </source>
</evidence>
<dbReference type="RefSeq" id="WP_221048646.1">
    <property type="nucleotide sequence ID" value="NZ_AP019782.1"/>
</dbReference>
<dbReference type="PROSITE" id="PS51866">
    <property type="entry name" value="MOP"/>
    <property type="match status" value="2"/>
</dbReference>
<organism evidence="7 8">
    <name type="scientific">Methylogaea oryzae</name>
    <dbReference type="NCBI Taxonomy" id="1295382"/>
    <lineage>
        <taxon>Bacteria</taxon>
        <taxon>Pseudomonadati</taxon>
        <taxon>Pseudomonadota</taxon>
        <taxon>Gammaproteobacteria</taxon>
        <taxon>Methylococcales</taxon>
        <taxon>Methylococcaceae</taxon>
        <taxon>Methylogaea</taxon>
    </lineage>
</organism>
<evidence type="ECO:0000256" key="3">
    <source>
        <dbReference type="ARBA" id="ARBA00022737"/>
    </source>
</evidence>
<protein>
    <submittedName>
        <fullName evidence="7">ModE family transcriptional regulator</fullName>
    </submittedName>
</protein>
<comment type="similarity">
    <text evidence="1 4">Belongs to the ModE family.</text>
</comment>
<dbReference type="AlphaFoldDB" id="A0A8D4VMW3"/>
<dbReference type="InterPro" id="IPR005116">
    <property type="entry name" value="Transp-assoc_OB_typ1"/>
</dbReference>
<dbReference type="InterPro" id="IPR004606">
    <property type="entry name" value="Mop_domain"/>
</dbReference>
<name>A0A8D4VMW3_9GAMM</name>
<dbReference type="PIRSF" id="PIRSF005763">
    <property type="entry name" value="Txn_reg_ModE"/>
    <property type="match status" value="1"/>
</dbReference>
<dbReference type="PANTHER" id="PTHR30432:SF1">
    <property type="entry name" value="DNA-BINDING TRANSCRIPTIONAL DUAL REGULATOR MODE"/>
    <property type="match status" value="1"/>
</dbReference>
<feature type="domain" description="Mop" evidence="6">
    <location>
        <begin position="202"/>
        <end position="268"/>
    </location>
</feature>
<dbReference type="InterPro" id="IPR051815">
    <property type="entry name" value="Molybdate_resp_trans_reg"/>
</dbReference>
<keyword evidence="3" id="KW-0677">Repeat</keyword>
<dbReference type="NCBIfam" id="TIGR00638">
    <property type="entry name" value="Mop"/>
    <property type="match status" value="2"/>
</dbReference>
<evidence type="ECO:0000256" key="4">
    <source>
        <dbReference type="PIRNR" id="PIRNR005763"/>
    </source>
</evidence>
<dbReference type="KEGG" id="moz:MoryE10_13960"/>
<feature type="domain" description="Mop" evidence="6">
    <location>
        <begin position="130"/>
        <end position="196"/>
    </location>
</feature>
<dbReference type="Proteomes" id="UP000824988">
    <property type="component" value="Chromosome"/>
</dbReference>
<evidence type="ECO:0000313" key="7">
    <source>
        <dbReference type="EMBL" id="BBL70790.1"/>
    </source>
</evidence>
<dbReference type="EMBL" id="AP019782">
    <property type="protein sequence ID" value="BBL70790.1"/>
    <property type="molecule type" value="Genomic_DNA"/>
</dbReference>
<dbReference type="PANTHER" id="PTHR30432">
    <property type="entry name" value="TRANSCRIPTIONAL REGULATOR MODE"/>
    <property type="match status" value="1"/>
</dbReference>
<keyword evidence="2 4" id="KW-0813">Transport</keyword>
<dbReference type="InterPro" id="IPR016462">
    <property type="entry name" value="ModE"/>
</dbReference>
<gene>
    <name evidence="7" type="primary">modE</name>
    <name evidence="7" type="ORF">MoryE10_13960</name>
</gene>
<keyword evidence="4 5" id="KW-0500">Molybdenum</keyword>
<dbReference type="Pfam" id="PF03459">
    <property type="entry name" value="TOBE"/>
    <property type="match status" value="2"/>
</dbReference>
<dbReference type="GO" id="GO:0015689">
    <property type="term" value="P:molybdate ion transport"/>
    <property type="evidence" value="ECO:0007669"/>
    <property type="project" value="InterPro"/>
</dbReference>
<evidence type="ECO:0000259" key="6">
    <source>
        <dbReference type="PROSITE" id="PS51866"/>
    </source>
</evidence>
<evidence type="ECO:0000313" key="8">
    <source>
        <dbReference type="Proteomes" id="UP000824988"/>
    </source>
</evidence>
<proteinExistence type="inferred from homology"/>
<evidence type="ECO:0000256" key="1">
    <source>
        <dbReference type="ARBA" id="ARBA00008110"/>
    </source>
</evidence>
<accession>A0A8D4VMW3</accession>
<keyword evidence="8" id="KW-1185">Reference proteome</keyword>
<sequence>MSEPKQPPAPPGLVEGELRLAGGLNEKLFRLLAAIDASGSINQAAKAVGLSYKGAWEMVERANNLSPRVLVSTAVGGRHGGGTALTAAGQSLLGLYRRLQEEHRQFLRGLNDDLAADPEFLFLARRMLMKASARNQFFGKVAEVRPGAVNAEVVVSLKGGDTLVAAVTMESLQTLGIAADVDVVALVKAPQVVIVTDMGPYRLSARNQLTGSVVRVQKGAVNAEVVIQLPGGDTVYATVTNDAVEDLGLKEGSAATAVFKAGAVILGVAA</sequence>
<evidence type="ECO:0000256" key="2">
    <source>
        <dbReference type="ARBA" id="ARBA00022448"/>
    </source>
</evidence>